<feature type="transmembrane region" description="Helical" evidence="1">
    <location>
        <begin position="112"/>
        <end position="131"/>
    </location>
</feature>
<feature type="transmembrane region" description="Helical" evidence="1">
    <location>
        <begin position="439"/>
        <end position="460"/>
    </location>
</feature>
<keyword evidence="1" id="KW-0472">Membrane</keyword>
<gene>
    <name evidence="2" type="ORF">C5F46_00305</name>
</gene>
<evidence type="ECO:0000256" key="1">
    <source>
        <dbReference type="SAM" id="Phobius"/>
    </source>
</evidence>
<comment type="caution">
    <text evidence="2">The sequence shown here is derived from an EMBL/GenBank/DDBJ whole genome shotgun (WGS) entry which is preliminary data.</text>
</comment>
<feature type="transmembrane region" description="Helical" evidence="1">
    <location>
        <begin position="86"/>
        <end position="106"/>
    </location>
</feature>
<dbReference type="RefSeq" id="WP_107323365.1">
    <property type="nucleotide sequence ID" value="NZ_NHSP01000027.1"/>
</dbReference>
<organism evidence="2 3">
    <name type="scientific">Phaeovulum veldkampii DSM 11550</name>
    <dbReference type="NCBI Taxonomy" id="1185920"/>
    <lineage>
        <taxon>Bacteria</taxon>
        <taxon>Pseudomonadati</taxon>
        <taxon>Pseudomonadota</taxon>
        <taxon>Alphaproteobacteria</taxon>
        <taxon>Rhodobacterales</taxon>
        <taxon>Paracoccaceae</taxon>
        <taxon>Phaeovulum</taxon>
    </lineage>
</organism>
<feature type="transmembrane region" description="Helical" evidence="1">
    <location>
        <begin position="240"/>
        <end position="265"/>
    </location>
</feature>
<name>A0A2T4JMT6_9RHOB</name>
<feature type="transmembrane region" description="Helical" evidence="1">
    <location>
        <begin position="210"/>
        <end position="228"/>
    </location>
</feature>
<feature type="transmembrane region" description="Helical" evidence="1">
    <location>
        <begin position="12"/>
        <end position="37"/>
    </location>
</feature>
<evidence type="ECO:0000313" key="2">
    <source>
        <dbReference type="EMBL" id="PTE19234.1"/>
    </source>
</evidence>
<evidence type="ECO:0008006" key="4">
    <source>
        <dbReference type="Google" id="ProtNLM"/>
    </source>
</evidence>
<feature type="transmembrane region" description="Helical" evidence="1">
    <location>
        <begin position="415"/>
        <end position="433"/>
    </location>
</feature>
<keyword evidence="1" id="KW-1133">Transmembrane helix</keyword>
<dbReference type="EMBL" id="PZKF01000001">
    <property type="protein sequence ID" value="PTE19234.1"/>
    <property type="molecule type" value="Genomic_DNA"/>
</dbReference>
<reference evidence="2 3" key="1">
    <citation type="submission" date="2018-03" db="EMBL/GenBank/DDBJ databases">
        <title>Rhodobacter veldkampii.</title>
        <authorList>
            <person name="Meyer T.E."/>
            <person name="Miller S."/>
            <person name="Lodha T."/>
            <person name="Gandham S."/>
            <person name="Chintalapati S."/>
            <person name="Chintalapati V.R."/>
        </authorList>
    </citation>
    <scope>NUCLEOTIDE SEQUENCE [LARGE SCALE GENOMIC DNA]</scope>
    <source>
        <strain evidence="2 3">DSM 11550</strain>
    </source>
</reference>
<evidence type="ECO:0000313" key="3">
    <source>
        <dbReference type="Proteomes" id="UP000241899"/>
    </source>
</evidence>
<feature type="transmembrane region" description="Helical" evidence="1">
    <location>
        <begin position="383"/>
        <end position="403"/>
    </location>
</feature>
<feature type="transmembrane region" description="Helical" evidence="1">
    <location>
        <begin position="319"/>
        <end position="345"/>
    </location>
</feature>
<dbReference type="Proteomes" id="UP000241899">
    <property type="component" value="Unassembled WGS sequence"/>
</dbReference>
<keyword evidence="3" id="KW-1185">Reference proteome</keyword>
<dbReference type="AlphaFoldDB" id="A0A2T4JMT6"/>
<sequence length="476" mass="47383">MAAPPRRDPWASPALVPLALVLANLAGLAVSVLVPMLLSGAEYAIFALVWSLGQLLASLAYEWMRVCVMRFAVGAEAGKTAARRRALWRGYGATTAALLGAAALAAPALPQAPALAVVCLFAAGQGVFDGRQALARAEMDTGFFVRAWVLRSALGLVLGAAAAALTGQGLAAVAGLALSFPLAMMALRGLKVAGVSAPADPVQAGFLWRFGVYAALATNLSLAFPALARALAAAGMGLEAAAGAMLALDLAQKAVAMVGLVVNLVMIQRSIRLAEFGAAADLPAQAGRQIAVTAVFVAPAALGFWLIRTPFADLVVPQGYGAAYAAVIGPAALAAGVGAFRLFGVDTLFVIRGQTRGAAAGPLVSLLVLAGVGGLAAEAGPAAFGWACAGAAVAGAWVALARARAAGPILWPGADLARVAAGCLAMIAVARLAPVSAGVAGMALQIAVCALAYGATALALNTIGLRAMIGARAGAR</sequence>
<feature type="transmembrane region" description="Helical" evidence="1">
    <location>
        <begin position="170"/>
        <end position="190"/>
    </location>
</feature>
<keyword evidence="1" id="KW-0812">Transmembrane</keyword>
<feature type="transmembrane region" description="Helical" evidence="1">
    <location>
        <begin position="43"/>
        <end position="61"/>
    </location>
</feature>
<feature type="transmembrane region" description="Helical" evidence="1">
    <location>
        <begin position="143"/>
        <end position="164"/>
    </location>
</feature>
<proteinExistence type="predicted"/>
<accession>A0A2T4JMT6</accession>
<feature type="transmembrane region" description="Helical" evidence="1">
    <location>
        <begin position="286"/>
        <end position="307"/>
    </location>
</feature>
<feature type="transmembrane region" description="Helical" evidence="1">
    <location>
        <begin position="357"/>
        <end position="377"/>
    </location>
</feature>
<protein>
    <recommendedName>
        <fullName evidence="4">Polysaccharide biosynthesis protein</fullName>
    </recommendedName>
</protein>